<dbReference type="AlphaFoldDB" id="A0AAV8Q3A8"/>
<evidence type="ECO:0000313" key="1">
    <source>
        <dbReference type="EMBL" id="KAJ8464178.1"/>
    </source>
</evidence>
<name>A0AAV8Q3A8_ENSVE</name>
<protein>
    <submittedName>
        <fullName evidence="1">Uncharacterized protein</fullName>
    </submittedName>
</protein>
<gene>
    <name evidence="1" type="ORF">OPV22_026730</name>
</gene>
<comment type="caution">
    <text evidence="1">The sequence shown here is derived from an EMBL/GenBank/DDBJ whole genome shotgun (WGS) entry which is preliminary data.</text>
</comment>
<reference evidence="1 2" key="1">
    <citation type="submission" date="2022-12" db="EMBL/GenBank/DDBJ databases">
        <title>Chromosome-scale assembly of the Ensete ventricosum genome.</title>
        <authorList>
            <person name="Dussert Y."/>
            <person name="Stocks J."/>
            <person name="Wendawek A."/>
            <person name="Woldeyes F."/>
            <person name="Nichols R.A."/>
            <person name="Borrell J.S."/>
        </authorList>
    </citation>
    <scope>NUCLEOTIDE SEQUENCE [LARGE SCALE GENOMIC DNA]</scope>
    <source>
        <strain evidence="2">cv. Maze</strain>
        <tissue evidence="1">Seeds</tissue>
    </source>
</reference>
<sequence>MLGGNRRWEIGDVVGGKEIKEWKDGVVVVEPGEALEAVSTALLVLRLAFSHLPCRFPHFSFSILVLVLA</sequence>
<proteinExistence type="predicted"/>
<dbReference type="Proteomes" id="UP001222027">
    <property type="component" value="Unassembled WGS sequence"/>
</dbReference>
<accession>A0AAV8Q3A8</accession>
<dbReference type="EMBL" id="JAQQAF010000008">
    <property type="protein sequence ID" value="KAJ8464178.1"/>
    <property type="molecule type" value="Genomic_DNA"/>
</dbReference>
<organism evidence="1 2">
    <name type="scientific">Ensete ventricosum</name>
    <name type="common">Abyssinian banana</name>
    <name type="synonym">Musa ensete</name>
    <dbReference type="NCBI Taxonomy" id="4639"/>
    <lineage>
        <taxon>Eukaryota</taxon>
        <taxon>Viridiplantae</taxon>
        <taxon>Streptophyta</taxon>
        <taxon>Embryophyta</taxon>
        <taxon>Tracheophyta</taxon>
        <taxon>Spermatophyta</taxon>
        <taxon>Magnoliopsida</taxon>
        <taxon>Liliopsida</taxon>
        <taxon>Zingiberales</taxon>
        <taxon>Musaceae</taxon>
        <taxon>Ensete</taxon>
    </lineage>
</organism>
<keyword evidence="2" id="KW-1185">Reference proteome</keyword>
<evidence type="ECO:0000313" key="2">
    <source>
        <dbReference type="Proteomes" id="UP001222027"/>
    </source>
</evidence>